<evidence type="ECO:0000256" key="3">
    <source>
        <dbReference type="ARBA" id="ARBA00022801"/>
    </source>
</evidence>
<dbReference type="AlphaFoldDB" id="A0A067LTS4"/>
<dbReference type="Pfam" id="PF02902">
    <property type="entry name" value="Peptidase_C48"/>
    <property type="match status" value="1"/>
</dbReference>
<gene>
    <name evidence="5" type="ORF">BOTBODRAFT_49771</name>
</gene>
<sequence>MIRISSGGNEFSLPARYESGYCQLMQKLVALNHSMSLDWEGLIRGTLSLAAASSLAFVQGCLNKQLCYLHSIEKRIVRDAQHLFGGGVESHRLPILDSWLLLEIHGHHNPGKVNHDALYKTKDPLEYDAFKQTWRRSRTDFALSMVVVALNIIEGKWQLEESGPLLLSSLLASKPIDNTPTSGMPLKGVTVVQSFDSFLLRSAESFQQRLPNHPLAVELLNRATYRPTQKTSLGVQFMDKALNRAMSNMGTREMGMLANPVWVNDNVIMFGLNEMDSLMKWYKKPEEMVFFQQYILIPIHVGGDHWYLGIIYRPEYCVRNPDGSPIKTQTAPLSGTKSRKTYILTFDSNCQQHSTAHQWIKKYLIHKAAHSQFRFHEDGYGGAKDIEASNSL</sequence>
<dbReference type="SUPFAM" id="SSF54001">
    <property type="entry name" value="Cysteine proteinases"/>
    <property type="match status" value="1"/>
</dbReference>
<evidence type="ECO:0000256" key="2">
    <source>
        <dbReference type="ARBA" id="ARBA00022670"/>
    </source>
</evidence>
<keyword evidence="6" id="KW-1185">Reference proteome</keyword>
<dbReference type="GO" id="GO:0006508">
    <property type="term" value="P:proteolysis"/>
    <property type="evidence" value="ECO:0007669"/>
    <property type="project" value="UniProtKB-KW"/>
</dbReference>
<dbReference type="InterPro" id="IPR003653">
    <property type="entry name" value="Peptidase_C48_C"/>
</dbReference>
<dbReference type="EMBL" id="KL198220">
    <property type="protein sequence ID" value="KDQ05635.1"/>
    <property type="molecule type" value="Genomic_DNA"/>
</dbReference>
<accession>A0A067LTS4</accession>
<dbReference type="GO" id="GO:0019783">
    <property type="term" value="F:ubiquitin-like protein peptidase activity"/>
    <property type="evidence" value="ECO:0007669"/>
    <property type="project" value="UniProtKB-ARBA"/>
</dbReference>
<name>A0A067LTS4_BOTB1</name>
<keyword evidence="3" id="KW-0378">Hydrolase</keyword>
<dbReference type="Proteomes" id="UP000027195">
    <property type="component" value="Unassembled WGS sequence"/>
</dbReference>
<dbReference type="GO" id="GO:0008234">
    <property type="term" value="F:cysteine-type peptidase activity"/>
    <property type="evidence" value="ECO:0007669"/>
    <property type="project" value="InterPro"/>
</dbReference>
<evidence type="ECO:0000256" key="1">
    <source>
        <dbReference type="ARBA" id="ARBA00005234"/>
    </source>
</evidence>
<protein>
    <recommendedName>
        <fullName evidence="4">Ubiquitin-like protease family profile domain-containing protein</fullName>
    </recommendedName>
</protein>
<comment type="similarity">
    <text evidence="1">Belongs to the peptidase C48 family.</text>
</comment>
<reference evidence="6" key="1">
    <citation type="journal article" date="2014" name="Proc. Natl. Acad. Sci. U.S.A.">
        <title>Extensive sampling of basidiomycete genomes demonstrates inadequacy of the white-rot/brown-rot paradigm for wood decay fungi.</title>
        <authorList>
            <person name="Riley R."/>
            <person name="Salamov A.A."/>
            <person name="Brown D.W."/>
            <person name="Nagy L.G."/>
            <person name="Floudas D."/>
            <person name="Held B.W."/>
            <person name="Levasseur A."/>
            <person name="Lombard V."/>
            <person name="Morin E."/>
            <person name="Otillar R."/>
            <person name="Lindquist E.A."/>
            <person name="Sun H."/>
            <person name="LaButti K.M."/>
            <person name="Schmutz J."/>
            <person name="Jabbour D."/>
            <person name="Luo H."/>
            <person name="Baker S.E."/>
            <person name="Pisabarro A.G."/>
            <person name="Walton J.D."/>
            <person name="Blanchette R.A."/>
            <person name="Henrissat B."/>
            <person name="Martin F."/>
            <person name="Cullen D."/>
            <person name="Hibbett D.S."/>
            <person name="Grigoriev I.V."/>
        </authorList>
    </citation>
    <scope>NUCLEOTIDE SEQUENCE [LARGE SCALE GENOMIC DNA]</scope>
    <source>
        <strain evidence="6">FD-172 SS1</strain>
    </source>
</reference>
<dbReference type="InterPro" id="IPR038765">
    <property type="entry name" value="Papain-like_cys_pep_sf"/>
</dbReference>
<dbReference type="InParanoid" id="A0A067LTS4"/>
<evidence type="ECO:0000259" key="4">
    <source>
        <dbReference type="Pfam" id="PF02902"/>
    </source>
</evidence>
<dbReference type="HOGENOM" id="CLU_703963_0_0_1"/>
<proteinExistence type="inferred from homology"/>
<dbReference type="Gene3D" id="3.40.395.10">
    <property type="entry name" value="Adenoviral Proteinase, Chain A"/>
    <property type="match status" value="1"/>
</dbReference>
<organism evidence="5 6">
    <name type="scientific">Botryobasidium botryosum (strain FD-172 SS1)</name>
    <dbReference type="NCBI Taxonomy" id="930990"/>
    <lineage>
        <taxon>Eukaryota</taxon>
        <taxon>Fungi</taxon>
        <taxon>Dikarya</taxon>
        <taxon>Basidiomycota</taxon>
        <taxon>Agaricomycotina</taxon>
        <taxon>Agaricomycetes</taxon>
        <taxon>Cantharellales</taxon>
        <taxon>Botryobasidiaceae</taxon>
        <taxon>Botryobasidium</taxon>
    </lineage>
</organism>
<keyword evidence="2" id="KW-0645">Protease</keyword>
<feature type="domain" description="Ubiquitin-like protease family profile" evidence="4">
    <location>
        <begin position="280"/>
        <end position="372"/>
    </location>
</feature>
<evidence type="ECO:0000313" key="6">
    <source>
        <dbReference type="Proteomes" id="UP000027195"/>
    </source>
</evidence>
<evidence type="ECO:0000313" key="5">
    <source>
        <dbReference type="EMBL" id="KDQ05635.1"/>
    </source>
</evidence>